<evidence type="ECO:0000256" key="3">
    <source>
        <dbReference type="ARBA" id="ARBA00023136"/>
    </source>
</evidence>
<dbReference type="Proteomes" id="UP000242715">
    <property type="component" value="Unassembled WGS sequence"/>
</dbReference>
<dbReference type="EMBL" id="DF973686">
    <property type="protein sequence ID" value="GAU37746.1"/>
    <property type="molecule type" value="Genomic_DNA"/>
</dbReference>
<evidence type="ECO:0000256" key="4">
    <source>
        <dbReference type="SAM" id="MobiDB-lite"/>
    </source>
</evidence>
<dbReference type="SUPFAM" id="SSF56112">
    <property type="entry name" value="Protein kinase-like (PK-like)"/>
    <property type="match status" value="1"/>
</dbReference>
<keyword evidence="2" id="KW-0808">Transferase</keyword>
<evidence type="ECO:0000256" key="2">
    <source>
        <dbReference type="ARBA" id="ARBA00022527"/>
    </source>
</evidence>
<dbReference type="AlphaFoldDB" id="A0A2Z6N1C0"/>
<accession>A0A2Z6N1C0</accession>
<dbReference type="PANTHER" id="PTHR47985">
    <property type="entry name" value="OS07G0668900 PROTEIN"/>
    <property type="match status" value="1"/>
</dbReference>
<dbReference type="Gene3D" id="3.30.200.20">
    <property type="entry name" value="Phosphorylase Kinase, domain 1"/>
    <property type="match status" value="1"/>
</dbReference>
<name>A0A2Z6N1C0_TRISU</name>
<feature type="compositionally biased region" description="Basic and acidic residues" evidence="4">
    <location>
        <begin position="57"/>
        <end position="75"/>
    </location>
</feature>
<evidence type="ECO:0008006" key="7">
    <source>
        <dbReference type="Google" id="ProtNLM"/>
    </source>
</evidence>
<dbReference type="PANTHER" id="PTHR47985:SF4">
    <property type="entry name" value="SERINE_THREONINE-PROTEIN KINASE PBL27"/>
    <property type="match status" value="1"/>
</dbReference>
<reference evidence="6" key="1">
    <citation type="journal article" date="2017" name="Front. Plant Sci.">
        <title>Climate Clever Clovers: New Paradigm to Reduce the Environmental Footprint of Ruminants by Breeding Low Methanogenic Forages Utilizing Haplotype Variation.</title>
        <authorList>
            <person name="Kaur P."/>
            <person name="Appels R."/>
            <person name="Bayer P.E."/>
            <person name="Keeble-Gagnere G."/>
            <person name="Wang J."/>
            <person name="Hirakawa H."/>
            <person name="Shirasawa K."/>
            <person name="Vercoe P."/>
            <person name="Stefanova K."/>
            <person name="Durmic Z."/>
            <person name="Nichols P."/>
            <person name="Revell C."/>
            <person name="Isobe S.N."/>
            <person name="Edwards D."/>
            <person name="Erskine W."/>
        </authorList>
    </citation>
    <scope>NUCLEOTIDE SEQUENCE [LARGE SCALE GENOMIC DNA]</scope>
    <source>
        <strain evidence="6">cv. Daliak</strain>
    </source>
</reference>
<proteinExistence type="predicted"/>
<dbReference type="GO" id="GO:0016020">
    <property type="term" value="C:membrane"/>
    <property type="evidence" value="ECO:0007669"/>
    <property type="project" value="UniProtKB-SubCell"/>
</dbReference>
<organism evidence="5 6">
    <name type="scientific">Trifolium subterraneum</name>
    <name type="common">Subterranean clover</name>
    <dbReference type="NCBI Taxonomy" id="3900"/>
    <lineage>
        <taxon>Eukaryota</taxon>
        <taxon>Viridiplantae</taxon>
        <taxon>Streptophyta</taxon>
        <taxon>Embryophyta</taxon>
        <taxon>Tracheophyta</taxon>
        <taxon>Spermatophyta</taxon>
        <taxon>Magnoliopsida</taxon>
        <taxon>eudicotyledons</taxon>
        <taxon>Gunneridae</taxon>
        <taxon>Pentapetalae</taxon>
        <taxon>rosids</taxon>
        <taxon>fabids</taxon>
        <taxon>Fabales</taxon>
        <taxon>Fabaceae</taxon>
        <taxon>Papilionoideae</taxon>
        <taxon>50 kb inversion clade</taxon>
        <taxon>NPAAA clade</taxon>
        <taxon>Hologalegina</taxon>
        <taxon>IRL clade</taxon>
        <taxon>Trifolieae</taxon>
        <taxon>Trifolium</taxon>
    </lineage>
</organism>
<evidence type="ECO:0000313" key="5">
    <source>
        <dbReference type="EMBL" id="GAU37746.1"/>
    </source>
</evidence>
<comment type="subcellular location">
    <subcellularLocation>
        <location evidence="1">Membrane</location>
    </subcellularLocation>
</comment>
<feature type="region of interest" description="Disordered" evidence="4">
    <location>
        <begin position="30"/>
        <end position="82"/>
    </location>
</feature>
<evidence type="ECO:0000256" key="1">
    <source>
        <dbReference type="ARBA" id="ARBA00004370"/>
    </source>
</evidence>
<keyword evidence="2" id="KW-0723">Serine/threonine-protein kinase</keyword>
<gene>
    <name evidence="5" type="ORF">TSUD_382390</name>
</gene>
<evidence type="ECO:0000313" key="6">
    <source>
        <dbReference type="Proteomes" id="UP000242715"/>
    </source>
</evidence>
<keyword evidence="3" id="KW-0472">Membrane</keyword>
<keyword evidence="2" id="KW-0418">Kinase</keyword>
<dbReference type="GO" id="GO:0004674">
    <property type="term" value="F:protein serine/threonine kinase activity"/>
    <property type="evidence" value="ECO:0007669"/>
    <property type="project" value="UniProtKB-KW"/>
</dbReference>
<dbReference type="OrthoDB" id="1417837at2759"/>
<feature type="compositionally biased region" description="Basic and acidic residues" evidence="4">
    <location>
        <begin position="30"/>
        <end position="43"/>
    </location>
</feature>
<protein>
    <recommendedName>
        <fullName evidence="7">Protein kinase domain-containing protein</fullName>
    </recommendedName>
</protein>
<dbReference type="InterPro" id="IPR011009">
    <property type="entry name" value="Kinase-like_dom_sf"/>
</dbReference>
<keyword evidence="6" id="KW-1185">Reference proteome</keyword>
<sequence length="133" mass="14459">MADEDHLQQQLLFDMGGCFPCFGSSNKEDTNAVKEVSKKETFKEASLPQSHHPTRVSSDKSKSKGVSDSKKEAPVQKDGPTAHIAAQTFTFRELAAATKNFRPECLLGEGGFGRVYKGRLESTGQPGLIMPSL</sequence>